<dbReference type="AlphaFoldDB" id="A0A6P0HGF9"/>
<evidence type="ECO:0000313" key="3">
    <source>
        <dbReference type="Proteomes" id="UP000468687"/>
    </source>
</evidence>
<dbReference type="PANTHER" id="PTHR38441:SF1">
    <property type="entry name" value="MEMBRANE PROTEIN"/>
    <property type="match status" value="1"/>
</dbReference>
<dbReference type="Pfam" id="PF04341">
    <property type="entry name" value="DUF485"/>
    <property type="match status" value="1"/>
</dbReference>
<gene>
    <name evidence="2" type="ORF">G3T38_05475</name>
</gene>
<evidence type="ECO:0000313" key="2">
    <source>
        <dbReference type="EMBL" id="NEN77723.1"/>
    </source>
</evidence>
<dbReference type="InterPro" id="IPR007436">
    <property type="entry name" value="DUF485"/>
</dbReference>
<evidence type="ECO:0000256" key="1">
    <source>
        <dbReference type="SAM" id="Phobius"/>
    </source>
</evidence>
<comment type="caution">
    <text evidence="2">The sequence shown here is derived from an EMBL/GenBank/DDBJ whole genome shotgun (WGS) entry which is preliminary data.</text>
</comment>
<sequence>MSDASERNYRSQSEPIYRELHDTEQFAELRRRYRSFVLPWTAAFLVWYLSYVVLSNWGGDFMNTKVVGNINLLLLFGLLQFVTTFGIAFLYARHSRTHLDPLARDLEQRFHEGTRR</sequence>
<accession>A0A6P0HGF9</accession>
<dbReference type="Proteomes" id="UP000468687">
    <property type="component" value="Unassembled WGS sequence"/>
</dbReference>
<dbReference type="RefSeq" id="WP_163771093.1">
    <property type="nucleotide sequence ID" value="NZ_JAAGXA010000003.1"/>
</dbReference>
<organism evidence="2 3">
    <name type="scientific">Nocardioides zeae</name>
    <dbReference type="NCBI Taxonomy" id="1457234"/>
    <lineage>
        <taxon>Bacteria</taxon>
        <taxon>Bacillati</taxon>
        <taxon>Actinomycetota</taxon>
        <taxon>Actinomycetes</taxon>
        <taxon>Propionibacteriales</taxon>
        <taxon>Nocardioidaceae</taxon>
        <taxon>Nocardioides</taxon>
    </lineage>
</organism>
<feature type="transmembrane region" description="Helical" evidence="1">
    <location>
        <begin position="36"/>
        <end position="58"/>
    </location>
</feature>
<protein>
    <submittedName>
        <fullName evidence="2">DUF485 domain-containing protein</fullName>
    </submittedName>
</protein>
<feature type="transmembrane region" description="Helical" evidence="1">
    <location>
        <begin position="70"/>
        <end position="92"/>
    </location>
</feature>
<keyword evidence="1" id="KW-1133">Transmembrane helix</keyword>
<dbReference type="PANTHER" id="PTHR38441">
    <property type="entry name" value="INTEGRAL MEMBRANE PROTEIN-RELATED"/>
    <property type="match status" value="1"/>
</dbReference>
<keyword evidence="1" id="KW-0812">Transmembrane</keyword>
<proteinExistence type="predicted"/>
<keyword evidence="3" id="KW-1185">Reference proteome</keyword>
<dbReference type="EMBL" id="JAAGXA010000003">
    <property type="protein sequence ID" value="NEN77723.1"/>
    <property type="molecule type" value="Genomic_DNA"/>
</dbReference>
<reference evidence="2 3" key="1">
    <citation type="journal article" date="2014" name="Int. J. Syst. Evol. Microbiol.">
        <title>Nocardioides zeae sp. nov., isolated from the stem of Zea mays.</title>
        <authorList>
            <person name="Glaeser S.P."/>
            <person name="McInroy J.A."/>
            <person name="Busse H.J."/>
            <person name="Kampfer P."/>
        </authorList>
    </citation>
    <scope>NUCLEOTIDE SEQUENCE [LARGE SCALE GENOMIC DNA]</scope>
    <source>
        <strain evidence="2 3">JCM 30728</strain>
    </source>
</reference>
<keyword evidence="1" id="KW-0472">Membrane</keyword>
<name>A0A6P0HGF9_9ACTN</name>